<accession>A0ABR0EGG7</accession>
<reference evidence="2 3" key="1">
    <citation type="journal article" date="2023" name="G3 (Bethesda)">
        <title>A chromosome-level genome assembly of Zasmidium syzygii isolated from banana leaves.</title>
        <authorList>
            <person name="van Westerhoven A.C."/>
            <person name="Mehrabi R."/>
            <person name="Talebi R."/>
            <person name="Steentjes M.B.F."/>
            <person name="Corcolon B."/>
            <person name="Chong P.A."/>
            <person name="Kema G.H.J."/>
            <person name="Seidl M.F."/>
        </authorList>
    </citation>
    <scope>NUCLEOTIDE SEQUENCE [LARGE SCALE GENOMIC DNA]</scope>
    <source>
        <strain evidence="2 3">P124</strain>
    </source>
</reference>
<feature type="region of interest" description="Disordered" evidence="1">
    <location>
        <begin position="183"/>
        <end position="213"/>
    </location>
</feature>
<gene>
    <name evidence="2" type="ORF">PRZ48_008569</name>
</gene>
<dbReference type="EMBL" id="JAXOVC010000006">
    <property type="protein sequence ID" value="KAK4500380.1"/>
    <property type="molecule type" value="Genomic_DNA"/>
</dbReference>
<evidence type="ECO:0000313" key="3">
    <source>
        <dbReference type="Proteomes" id="UP001305779"/>
    </source>
</evidence>
<organism evidence="2 3">
    <name type="scientific">Zasmidium cellare</name>
    <name type="common">Wine cellar mold</name>
    <name type="synonym">Racodium cellare</name>
    <dbReference type="NCBI Taxonomy" id="395010"/>
    <lineage>
        <taxon>Eukaryota</taxon>
        <taxon>Fungi</taxon>
        <taxon>Dikarya</taxon>
        <taxon>Ascomycota</taxon>
        <taxon>Pezizomycotina</taxon>
        <taxon>Dothideomycetes</taxon>
        <taxon>Dothideomycetidae</taxon>
        <taxon>Mycosphaerellales</taxon>
        <taxon>Mycosphaerellaceae</taxon>
        <taxon>Zasmidium</taxon>
    </lineage>
</organism>
<evidence type="ECO:0000256" key="1">
    <source>
        <dbReference type="SAM" id="MobiDB-lite"/>
    </source>
</evidence>
<evidence type="ECO:0000313" key="2">
    <source>
        <dbReference type="EMBL" id="KAK4500380.1"/>
    </source>
</evidence>
<feature type="region of interest" description="Disordered" evidence="1">
    <location>
        <begin position="292"/>
        <end position="371"/>
    </location>
</feature>
<feature type="region of interest" description="Disordered" evidence="1">
    <location>
        <begin position="78"/>
        <end position="152"/>
    </location>
</feature>
<comment type="caution">
    <text evidence="2">The sequence shown here is derived from an EMBL/GenBank/DDBJ whole genome shotgun (WGS) entry which is preliminary data.</text>
</comment>
<feature type="compositionally biased region" description="Polar residues" evidence="1">
    <location>
        <begin position="140"/>
        <end position="152"/>
    </location>
</feature>
<name>A0ABR0EGG7_ZASCE</name>
<feature type="compositionally biased region" description="Acidic residues" evidence="1">
    <location>
        <begin position="185"/>
        <end position="196"/>
    </location>
</feature>
<keyword evidence="3" id="KW-1185">Reference proteome</keyword>
<protein>
    <submittedName>
        <fullName evidence="2">Uncharacterized protein</fullName>
    </submittedName>
</protein>
<feature type="compositionally biased region" description="Acidic residues" evidence="1">
    <location>
        <begin position="300"/>
        <end position="315"/>
    </location>
</feature>
<sequence length="566" mass="63426">MNLLPQIPDIPLHCNVCPKRPTFSDVSHLLTHIASKGHLSCYYKIKVKASTDNDAKQIIDDYDDWYADYNVEELMRERMSQKEKKRGPGSNNATRRGTNGPARGTPAPANRQRSSQQPSHRLRDNMHLVDPALGRRFSNDPLSRSDTPNSVYSMEMPTFQSHLQRGLMPAPYPYSETPLVKQESFDSDYDEEEDPAFEPNARRSTRRRRNLKSDSVVSFNEEDYLDALANDTAKLKGVFWPGMDIFDSATPEMRRKRNQKKANSVLQALQATSEIVEPTECVYDTEGVLRKEREITGNPESEDDLIEGESEPEPDLTEKKRPRRPRPRPALADKNVNTGRVTRNRAQPHHPSVGSRGKKRAAQFDGMEEDKDLTFTERPSKKRAGLSIHRDNSGPDITFDNPAQLNVLTASFRDPYQQGYQVHHHQTNANMSGSHGRDASWGQSSTFRPNNNGHGMGNFGQYFHHGSMPQAGGMVNPLAPLPQQLSYGMQGLQGGNGIFSHQGNPAGTWDVFNYEHPDVSILEANSINFGATTEMPPANPLYFHAANNSKEDDEVTISAAGSDNEK</sequence>
<proteinExistence type="predicted"/>
<dbReference type="Proteomes" id="UP001305779">
    <property type="component" value="Unassembled WGS sequence"/>
</dbReference>